<proteinExistence type="predicted"/>
<dbReference type="SUPFAM" id="SSF56112">
    <property type="entry name" value="Protein kinase-like (PK-like)"/>
    <property type="match status" value="1"/>
</dbReference>
<evidence type="ECO:0000313" key="3">
    <source>
        <dbReference type="RefSeq" id="XP_017782524.1"/>
    </source>
</evidence>
<protein>
    <submittedName>
        <fullName evidence="3">Slowpoke-binding protein isoform X1</fullName>
    </submittedName>
</protein>
<sequence length="464" mass="53499">MINLYKPQNRNKDEDGKDQDKKIGHDRFYQERSRSRRKKTCNRRVQSENNFNSSELRLARQMSIGRSSSIESPPSKWVNLQKVFLMKTRSTSMPRHEYSALRLENGSEKNSNDRHQQIQLQDATYTSCQQYLEYGGRYELQRRLGMMGSRPDKHWFVIKDKSLGAERLLSLVEVPQQCPLQTTATTRETMLELFRSLQHPYIHPILDVEFWDIGAAFICPLNYSGSLKDLIYGENWQEDHGRKYSGKGQGLPYRQVQCLGRQILEALLFLQNRNYPKFYHLHSGNVIIQNGVARIAAIENPLLGLPPKPPAVDECLAFGYLLFEMTTGYELPTPPSAAHLKIELERTPKIAETLWDIFESDSCPTIEELLRDDLFRGVELRELRRTTGISYVTSAEVNDLLESVKVAPLPTPITSLQVKRYKCGNDSKIVEFATVRGKTYMQIRTTTACDNQIKVKPDEYLHCN</sequence>
<dbReference type="Proteomes" id="UP000695000">
    <property type="component" value="Unplaced"/>
</dbReference>
<name>A0ABM1N6S4_NICVS</name>
<reference evidence="3" key="1">
    <citation type="submission" date="2025-08" db="UniProtKB">
        <authorList>
            <consortium name="RefSeq"/>
        </authorList>
    </citation>
    <scope>IDENTIFICATION</scope>
    <source>
        <tissue evidence="3">Whole Larva</tissue>
    </source>
</reference>
<organism evidence="2 3">
    <name type="scientific">Nicrophorus vespilloides</name>
    <name type="common">Boreal carrion beetle</name>
    <dbReference type="NCBI Taxonomy" id="110193"/>
    <lineage>
        <taxon>Eukaryota</taxon>
        <taxon>Metazoa</taxon>
        <taxon>Ecdysozoa</taxon>
        <taxon>Arthropoda</taxon>
        <taxon>Hexapoda</taxon>
        <taxon>Insecta</taxon>
        <taxon>Pterygota</taxon>
        <taxon>Neoptera</taxon>
        <taxon>Endopterygota</taxon>
        <taxon>Coleoptera</taxon>
        <taxon>Polyphaga</taxon>
        <taxon>Staphyliniformia</taxon>
        <taxon>Silphidae</taxon>
        <taxon>Nicrophorinae</taxon>
        <taxon>Nicrophorus</taxon>
    </lineage>
</organism>
<keyword evidence="2" id="KW-1185">Reference proteome</keyword>
<evidence type="ECO:0000256" key="1">
    <source>
        <dbReference type="SAM" id="MobiDB-lite"/>
    </source>
</evidence>
<evidence type="ECO:0000313" key="2">
    <source>
        <dbReference type="Proteomes" id="UP000695000"/>
    </source>
</evidence>
<accession>A0ABM1N6S4</accession>
<gene>
    <name evidence="3" type="primary">LOC108566910</name>
</gene>
<dbReference type="GeneID" id="108566910"/>
<dbReference type="RefSeq" id="XP_017782524.1">
    <property type="nucleotide sequence ID" value="XM_017927035.1"/>
</dbReference>
<feature type="compositionally biased region" description="Basic and acidic residues" evidence="1">
    <location>
        <begin position="10"/>
        <end position="33"/>
    </location>
</feature>
<dbReference type="InterPro" id="IPR011009">
    <property type="entry name" value="Kinase-like_dom_sf"/>
</dbReference>
<feature type="region of interest" description="Disordered" evidence="1">
    <location>
        <begin position="1"/>
        <end position="44"/>
    </location>
</feature>